<gene>
    <name evidence="5" type="ORF">MEDL_32098</name>
</gene>
<dbReference type="AlphaFoldDB" id="A0A8S3SFC2"/>
<evidence type="ECO:0000313" key="6">
    <source>
        <dbReference type="Proteomes" id="UP000683360"/>
    </source>
</evidence>
<name>A0A8S3SFC2_MYTED</name>
<dbReference type="OrthoDB" id="6144034at2759"/>
<dbReference type="InterPro" id="IPR002110">
    <property type="entry name" value="Ankyrin_rpt"/>
</dbReference>
<evidence type="ECO:0000256" key="2">
    <source>
        <dbReference type="ARBA" id="ARBA00023043"/>
    </source>
</evidence>
<comment type="caution">
    <text evidence="5">The sequence shown here is derived from an EMBL/GenBank/DDBJ whole genome shotgun (WGS) entry which is preliminary data.</text>
</comment>
<sequence>MTDKKIIVWFGSLQSLSYEKQLDVLLEIRNTMQVDDKLVITFDVTDASRKDIIELSYLDPEGYSEKFYLNSIHRLNREMNGNIDVSKFKIKNELVANSKSDNCSYVNVWIEAIENCEVNIAQSGNTEVVKCLQTLGKLDINKMLPNNHTALSIFVSEMNSKVFERGLKPIQYLAEKHGGSETMKVLLNFGANVNEPWVKIARRSCLRQSPLFMALKHGIRENAKTLIECRADVSFVGQTSNTDMGSIGCFSLAARDLTPRPYWTCCPKGQSNLTPHDKDPPLIVATMKNLREVLEYLIKGGAKLDAVSRDGDTAIVVCCEKASQEYYQTLDVLIESGASLNIASKREYPLEILSKKLKDIKHSGFNHLMGALLAYQSQDNDEIEKCVTKMLTKGANPNITREGRNSPLIIAVQKQSENLVQILLNAGADIFMLVKIKEQLWISASVKVNNSDPHTTNVFP</sequence>
<protein>
    <recommendedName>
        <fullName evidence="4">Histidine-specific methyltransferase SAM-dependent domain-containing protein</fullName>
    </recommendedName>
</protein>
<dbReference type="PROSITE" id="PS50297">
    <property type="entry name" value="ANK_REP_REGION"/>
    <property type="match status" value="1"/>
</dbReference>
<dbReference type="SUPFAM" id="SSF48403">
    <property type="entry name" value="Ankyrin repeat"/>
    <property type="match status" value="1"/>
</dbReference>
<evidence type="ECO:0000313" key="5">
    <source>
        <dbReference type="EMBL" id="CAG2218439.1"/>
    </source>
</evidence>
<keyword evidence="1" id="KW-0677">Repeat</keyword>
<dbReference type="Gene3D" id="1.25.40.20">
    <property type="entry name" value="Ankyrin repeat-containing domain"/>
    <property type="match status" value="2"/>
</dbReference>
<dbReference type="PANTHER" id="PTHR24126:SF14">
    <property type="entry name" value="ANK_REP_REGION DOMAIN-CONTAINING PROTEIN"/>
    <property type="match status" value="1"/>
</dbReference>
<feature type="domain" description="Histidine-specific methyltransferase SAM-dependent" evidence="4">
    <location>
        <begin position="3"/>
        <end position="98"/>
    </location>
</feature>
<dbReference type="SMART" id="SM00248">
    <property type="entry name" value="ANK"/>
    <property type="match status" value="7"/>
</dbReference>
<dbReference type="PANTHER" id="PTHR24126">
    <property type="entry name" value="ANKYRIN REPEAT, PH AND SEC7 DOMAIN CONTAINING PROTEIN SECG-RELATED"/>
    <property type="match status" value="1"/>
</dbReference>
<proteinExistence type="predicted"/>
<dbReference type="Proteomes" id="UP000683360">
    <property type="component" value="Unassembled WGS sequence"/>
</dbReference>
<feature type="repeat" description="ANK" evidence="3">
    <location>
        <begin position="277"/>
        <end position="309"/>
    </location>
</feature>
<organism evidence="5 6">
    <name type="scientific">Mytilus edulis</name>
    <name type="common">Blue mussel</name>
    <dbReference type="NCBI Taxonomy" id="6550"/>
    <lineage>
        <taxon>Eukaryota</taxon>
        <taxon>Metazoa</taxon>
        <taxon>Spiralia</taxon>
        <taxon>Lophotrochozoa</taxon>
        <taxon>Mollusca</taxon>
        <taxon>Bivalvia</taxon>
        <taxon>Autobranchia</taxon>
        <taxon>Pteriomorphia</taxon>
        <taxon>Mytilida</taxon>
        <taxon>Mytiloidea</taxon>
        <taxon>Mytilidae</taxon>
        <taxon>Mytilinae</taxon>
        <taxon>Mytilus</taxon>
    </lineage>
</organism>
<dbReference type="Pfam" id="PF10017">
    <property type="entry name" value="Methyltransf_33"/>
    <property type="match status" value="1"/>
</dbReference>
<reference evidence="5" key="1">
    <citation type="submission" date="2021-03" db="EMBL/GenBank/DDBJ databases">
        <authorList>
            <person name="Bekaert M."/>
        </authorList>
    </citation>
    <scope>NUCLEOTIDE SEQUENCE</scope>
</reference>
<accession>A0A8S3SFC2</accession>
<dbReference type="EMBL" id="CAJPWZ010001599">
    <property type="protein sequence ID" value="CAG2218439.1"/>
    <property type="molecule type" value="Genomic_DNA"/>
</dbReference>
<keyword evidence="2 3" id="KW-0040">ANK repeat</keyword>
<keyword evidence="6" id="KW-1185">Reference proteome</keyword>
<evidence type="ECO:0000259" key="4">
    <source>
        <dbReference type="Pfam" id="PF10017"/>
    </source>
</evidence>
<dbReference type="InterPro" id="IPR019257">
    <property type="entry name" value="MeTrfase_dom"/>
</dbReference>
<evidence type="ECO:0000256" key="1">
    <source>
        <dbReference type="ARBA" id="ARBA00022737"/>
    </source>
</evidence>
<evidence type="ECO:0000256" key="3">
    <source>
        <dbReference type="PROSITE-ProRule" id="PRU00023"/>
    </source>
</evidence>
<dbReference type="Pfam" id="PF00023">
    <property type="entry name" value="Ank"/>
    <property type="match status" value="1"/>
</dbReference>
<feature type="repeat" description="ANK" evidence="3">
    <location>
        <begin position="403"/>
        <end position="430"/>
    </location>
</feature>
<dbReference type="InterPro" id="IPR036770">
    <property type="entry name" value="Ankyrin_rpt-contain_sf"/>
</dbReference>
<dbReference type="PROSITE" id="PS50088">
    <property type="entry name" value="ANK_REPEAT"/>
    <property type="match status" value="2"/>
</dbReference>